<dbReference type="PANTHER" id="PTHR11567:SF110">
    <property type="entry name" value="2-PHOSPHOXYLOSE PHOSPHATASE 1"/>
    <property type="match status" value="1"/>
</dbReference>
<dbReference type="PROSITE" id="PS00616">
    <property type="entry name" value="HIS_ACID_PHOSPHAT_1"/>
    <property type="match status" value="1"/>
</dbReference>
<dbReference type="InterPro" id="IPR000560">
    <property type="entry name" value="His_Pase_clade-2"/>
</dbReference>
<evidence type="ECO:0000313" key="3">
    <source>
        <dbReference type="EMBL" id="ETW08241.1"/>
    </source>
</evidence>
<protein>
    <recommendedName>
        <fullName evidence="4">Histidine acid phosphatase</fullName>
    </recommendedName>
</protein>
<dbReference type="Gene3D" id="3.40.50.1240">
    <property type="entry name" value="Phosphoglycerate mutase-like"/>
    <property type="match status" value="1"/>
</dbReference>
<dbReference type="EMBL" id="KI913953">
    <property type="protein sequence ID" value="ETW08241.1"/>
    <property type="molecule type" value="Genomic_DNA"/>
</dbReference>
<evidence type="ECO:0000256" key="1">
    <source>
        <dbReference type="ARBA" id="ARBA00005375"/>
    </source>
</evidence>
<evidence type="ECO:0008006" key="4">
    <source>
        <dbReference type="Google" id="ProtNLM"/>
    </source>
</evidence>
<keyword evidence="2" id="KW-0378">Hydrolase</keyword>
<dbReference type="GO" id="GO:0016791">
    <property type="term" value="F:phosphatase activity"/>
    <property type="evidence" value="ECO:0007669"/>
    <property type="project" value="TreeGrafter"/>
</dbReference>
<dbReference type="RefSeq" id="XP_008862046.1">
    <property type="nucleotide sequence ID" value="XM_008863824.1"/>
</dbReference>
<dbReference type="CDD" id="cd07061">
    <property type="entry name" value="HP_HAP_like"/>
    <property type="match status" value="1"/>
</dbReference>
<dbReference type="OrthoDB" id="10257284at2759"/>
<reference evidence="3" key="1">
    <citation type="submission" date="2013-12" db="EMBL/GenBank/DDBJ databases">
        <title>The Genome Sequence of Aphanomyces invadans NJM9701.</title>
        <authorList>
            <consortium name="The Broad Institute Genomics Platform"/>
            <person name="Russ C."/>
            <person name="Tyler B."/>
            <person name="van West P."/>
            <person name="Dieguez-Uribeondo J."/>
            <person name="Young S.K."/>
            <person name="Zeng Q."/>
            <person name="Gargeya S."/>
            <person name="Fitzgerald M."/>
            <person name="Abouelleil A."/>
            <person name="Alvarado L."/>
            <person name="Chapman S.B."/>
            <person name="Gainer-Dewar J."/>
            <person name="Goldberg J."/>
            <person name="Griggs A."/>
            <person name="Gujja S."/>
            <person name="Hansen M."/>
            <person name="Howarth C."/>
            <person name="Imamovic A."/>
            <person name="Ireland A."/>
            <person name="Larimer J."/>
            <person name="McCowan C."/>
            <person name="Murphy C."/>
            <person name="Pearson M."/>
            <person name="Poon T.W."/>
            <person name="Priest M."/>
            <person name="Roberts A."/>
            <person name="Saif S."/>
            <person name="Shea T."/>
            <person name="Sykes S."/>
            <person name="Wortman J."/>
            <person name="Nusbaum C."/>
            <person name="Birren B."/>
        </authorList>
    </citation>
    <scope>NUCLEOTIDE SEQUENCE [LARGE SCALE GENOMIC DNA]</scope>
    <source>
        <strain evidence="3">NJM9701</strain>
    </source>
</reference>
<comment type="similarity">
    <text evidence="1">Belongs to the histidine acid phosphatase family.</text>
</comment>
<sequence length="365" mass="41199">MSTDDLQLRHVMLVFRHGDRSPVLPRLGKNIVMDEREKAFWAERLVTSDHESILDKMAKPAGLTRNDPPPTNAHIIGGGWPNGYLTQLGSEQMIAHGKAMRAKYDTFLADATPADLFVRSTNVPRTIRSAQSVLYGMFPEHLDSNDIFIHLDENCRLSMGKQMDYFNMSTKLKSRRHESPVKDIEALERLVQESAGLEDGEDVKWSFLREILVCRKAHAFPFPDGITDDVLEKALEHNAWEWHATLGNKPFLKEAFGGGVQEVMGYLLTAKQGASSHKLTVLSGHDDTLTALLVALQLHKPGVQHLMPSYGSMIVFELWQSKIHVDEWFVAATFDEDNIFFGTHTDSVFCPFRDVEALVKAFHED</sequence>
<gene>
    <name evidence="3" type="ORF">H310_00879</name>
</gene>
<dbReference type="InterPro" id="IPR033379">
    <property type="entry name" value="Acid_Pase_AS"/>
</dbReference>
<name>A0A024UP58_9STRA</name>
<dbReference type="SUPFAM" id="SSF53254">
    <property type="entry name" value="Phosphoglycerate mutase-like"/>
    <property type="match status" value="1"/>
</dbReference>
<evidence type="ECO:0000256" key="2">
    <source>
        <dbReference type="ARBA" id="ARBA00022801"/>
    </source>
</evidence>
<dbReference type="GeneID" id="20077929"/>
<dbReference type="Pfam" id="PF00328">
    <property type="entry name" value="His_Phos_2"/>
    <property type="match status" value="1"/>
</dbReference>
<organism evidence="3">
    <name type="scientific">Aphanomyces invadans</name>
    <dbReference type="NCBI Taxonomy" id="157072"/>
    <lineage>
        <taxon>Eukaryota</taxon>
        <taxon>Sar</taxon>
        <taxon>Stramenopiles</taxon>
        <taxon>Oomycota</taxon>
        <taxon>Saprolegniomycetes</taxon>
        <taxon>Saprolegniales</taxon>
        <taxon>Verrucalvaceae</taxon>
        <taxon>Aphanomyces</taxon>
    </lineage>
</organism>
<proteinExistence type="inferred from homology"/>
<dbReference type="VEuPathDB" id="FungiDB:H310_00879"/>
<accession>A0A024UP58</accession>
<dbReference type="InterPro" id="IPR050645">
    <property type="entry name" value="Histidine_acid_phosphatase"/>
</dbReference>
<dbReference type="STRING" id="157072.A0A024UP58"/>
<dbReference type="AlphaFoldDB" id="A0A024UP58"/>
<dbReference type="PANTHER" id="PTHR11567">
    <property type="entry name" value="ACID PHOSPHATASE-RELATED"/>
    <property type="match status" value="1"/>
</dbReference>
<dbReference type="eggNOG" id="KOG3720">
    <property type="taxonomic scope" value="Eukaryota"/>
</dbReference>
<dbReference type="InterPro" id="IPR029033">
    <property type="entry name" value="His_PPase_superfam"/>
</dbReference>